<evidence type="ECO:0000256" key="10">
    <source>
        <dbReference type="ARBA" id="ARBA00039569"/>
    </source>
</evidence>
<dbReference type="EMBL" id="JAZAVJ010000024">
    <property type="protein sequence ID" value="KAK7421211.1"/>
    <property type="molecule type" value="Genomic_DNA"/>
</dbReference>
<accession>A0ABR1HJD3</accession>
<evidence type="ECO:0000256" key="2">
    <source>
        <dbReference type="ARBA" id="ARBA00004987"/>
    </source>
</evidence>
<evidence type="ECO:0000256" key="3">
    <source>
        <dbReference type="ARBA" id="ARBA00005336"/>
    </source>
</evidence>
<dbReference type="PROSITE" id="PS51820">
    <property type="entry name" value="PA14"/>
    <property type="match status" value="1"/>
</dbReference>
<gene>
    <name evidence="15" type="ORF">QQX98_002341</name>
</gene>
<dbReference type="Gene3D" id="3.20.20.300">
    <property type="entry name" value="Glycoside hydrolase, family 3, N-terminal domain"/>
    <property type="match status" value="1"/>
</dbReference>
<keyword evidence="5" id="KW-0378">Hydrolase</keyword>
<comment type="similarity">
    <text evidence="3">Belongs to the glycosyl hydrolase 3 family.</text>
</comment>
<keyword evidence="8" id="KW-0326">Glycosidase</keyword>
<evidence type="ECO:0000256" key="12">
    <source>
        <dbReference type="ARBA" id="ARBA00041603"/>
    </source>
</evidence>
<reference evidence="15 16" key="1">
    <citation type="journal article" date="2025" name="Microbiol. Resour. Announc.">
        <title>Draft genome sequences for Neonectria magnoliae and Neonectria punicea, canker pathogens of Liriodendron tulipifera and Acer saccharum in West Virginia.</title>
        <authorList>
            <person name="Petronek H.M."/>
            <person name="Kasson M.T."/>
            <person name="Metheny A.M."/>
            <person name="Stauder C.M."/>
            <person name="Lovett B."/>
            <person name="Lynch S.C."/>
            <person name="Garnas J.R."/>
            <person name="Kasson L.R."/>
            <person name="Stajich J.E."/>
        </authorList>
    </citation>
    <scope>NUCLEOTIDE SEQUENCE [LARGE SCALE GENOMIC DNA]</scope>
    <source>
        <strain evidence="15 16">NRRL 64653</strain>
    </source>
</reference>
<dbReference type="Proteomes" id="UP001498476">
    <property type="component" value="Unassembled WGS sequence"/>
</dbReference>
<dbReference type="EC" id="3.2.1.21" evidence="4"/>
<evidence type="ECO:0000256" key="1">
    <source>
        <dbReference type="ARBA" id="ARBA00000448"/>
    </source>
</evidence>
<comment type="pathway">
    <text evidence="2">Glycan metabolism; cellulose degradation.</text>
</comment>
<dbReference type="PRINTS" id="PR00133">
    <property type="entry name" value="GLHYDRLASE3"/>
</dbReference>
<dbReference type="Pfam" id="PF01915">
    <property type="entry name" value="Glyco_hydro_3_C"/>
    <property type="match status" value="1"/>
</dbReference>
<evidence type="ECO:0000256" key="13">
    <source>
        <dbReference type="ARBA" id="ARBA00041809"/>
    </source>
</evidence>
<evidence type="ECO:0000256" key="9">
    <source>
        <dbReference type="ARBA" id="ARBA00023326"/>
    </source>
</evidence>
<comment type="caution">
    <text evidence="15">The sequence shown here is derived from an EMBL/GenBank/DDBJ whole genome shotgun (WGS) entry which is preliminary data.</text>
</comment>
<organism evidence="15 16">
    <name type="scientific">Neonectria punicea</name>
    <dbReference type="NCBI Taxonomy" id="979145"/>
    <lineage>
        <taxon>Eukaryota</taxon>
        <taxon>Fungi</taxon>
        <taxon>Dikarya</taxon>
        <taxon>Ascomycota</taxon>
        <taxon>Pezizomycotina</taxon>
        <taxon>Sordariomycetes</taxon>
        <taxon>Hypocreomycetidae</taxon>
        <taxon>Hypocreales</taxon>
        <taxon>Nectriaceae</taxon>
        <taxon>Neonectria</taxon>
    </lineage>
</organism>
<protein>
    <recommendedName>
        <fullName evidence="10">Probable beta-glucosidase I</fullName>
        <ecNumber evidence="4">3.2.1.21</ecNumber>
    </recommendedName>
    <alternativeName>
        <fullName evidence="11">Beta-D-glucoside glucohydrolase I</fullName>
    </alternativeName>
    <alternativeName>
        <fullName evidence="12">Cellobiase I</fullName>
    </alternativeName>
    <alternativeName>
        <fullName evidence="13">Gentiobiase I</fullName>
    </alternativeName>
</protein>
<dbReference type="PANTHER" id="PTHR42715:SF27">
    <property type="entry name" value="BETA-GLUCOSIDASE-RELATED"/>
    <property type="match status" value="1"/>
</dbReference>
<dbReference type="InterPro" id="IPR037524">
    <property type="entry name" value="PA14/GLEYA"/>
</dbReference>
<evidence type="ECO:0000256" key="7">
    <source>
        <dbReference type="ARBA" id="ARBA00023277"/>
    </source>
</evidence>
<comment type="catalytic activity">
    <reaction evidence="1">
        <text>Hydrolysis of terminal, non-reducing beta-D-glucosyl residues with release of beta-D-glucose.</text>
        <dbReference type="EC" id="3.2.1.21"/>
    </reaction>
</comment>
<evidence type="ECO:0000256" key="6">
    <source>
        <dbReference type="ARBA" id="ARBA00023180"/>
    </source>
</evidence>
<dbReference type="Pfam" id="PF14310">
    <property type="entry name" value="Fn3-like"/>
    <property type="match status" value="1"/>
</dbReference>
<dbReference type="InterPro" id="IPR026891">
    <property type="entry name" value="Fn3-like"/>
</dbReference>
<dbReference type="InterPro" id="IPR011658">
    <property type="entry name" value="PA14_dom"/>
</dbReference>
<dbReference type="Gene3D" id="2.60.40.10">
    <property type="entry name" value="Immunoglobulins"/>
    <property type="match status" value="1"/>
</dbReference>
<dbReference type="Pfam" id="PF07691">
    <property type="entry name" value="PA14"/>
    <property type="match status" value="1"/>
</dbReference>
<dbReference type="InterPro" id="IPR050288">
    <property type="entry name" value="Cellulose_deg_GH3"/>
</dbReference>
<dbReference type="Pfam" id="PF00933">
    <property type="entry name" value="Glyco_hydro_3"/>
    <property type="match status" value="1"/>
</dbReference>
<dbReference type="InterPro" id="IPR036962">
    <property type="entry name" value="Glyco_hydro_3_N_sf"/>
</dbReference>
<dbReference type="SUPFAM" id="SSF51445">
    <property type="entry name" value="(Trans)glycosidases"/>
    <property type="match status" value="1"/>
</dbReference>
<evidence type="ECO:0000256" key="4">
    <source>
        <dbReference type="ARBA" id="ARBA00012744"/>
    </source>
</evidence>
<evidence type="ECO:0000256" key="5">
    <source>
        <dbReference type="ARBA" id="ARBA00022801"/>
    </source>
</evidence>
<evidence type="ECO:0000313" key="15">
    <source>
        <dbReference type="EMBL" id="KAK7421211.1"/>
    </source>
</evidence>
<keyword evidence="9" id="KW-0624">Polysaccharide degradation</keyword>
<name>A0ABR1HJD3_9HYPO</name>
<evidence type="ECO:0000313" key="16">
    <source>
        <dbReference type="Proteomes" id="UP001498476"/>
    </source>
</evidence>
<dbReference type="PANTHER" id="PTHR42715">
    <property type="entry name" value="BETA-GLUCOSIDASE"/>
    <property type="match status" value="1"/>
</dbReference>
<dbReference type="InterPro" id="IPR001764">
    <property type="entry name" value="Glyco_hydro_3_N"/>
</dbReference>
<keyword evidence="7" id="KW-0119">Carbohydrate metabolism</keyword>
<evidence type="ECO:0000259" key="14">
    <source>
        <dbReference type="PROSITE" id="PS51820"/>
    </source>
</evidence>
<dbReference type="InterPro" id="IPR013783">
    <property type="entry name" value="Ig-like_fold"/>
</dbReference>
<dbReference type="SMART" id="SM01217">
    <property type="entry name" value="Fn3_like"/>
    <property type="match status" value="1"/>
</dbReference>
<evidence type="ECO:0000256" key="11">
    <source>
        <dbReference type="ARBA" id="ARBA00041279"/>
    </source>
</evidence>
<dbReference type="InterPro" id="IPR002772">
    <property type="entry name" value="Glyco_hydro_3_C"/>
</dbReference>
<dbReference type="Gene3D" id="2.60.120.260">
    <property type="entry name" value="Galactose-binding domain-like"/>
    <property type="match status" value="1"/>
</dbReference>
<dbReference type="InterPro" id="IPR036881">
    <property type="entry name" value="Glyco_hydro_3_C_sf"/>
</dbReference>
<feature type="domain" description="PA14" evidence="14">
    <location>
        <begin position="400"/>
        <end position="560"/>
    </location>
</feature>
<proteinExistence type="inferred from homology"/>
<dbReference type="InterPro" id="IPR017853">
    <property type="entry name" value="GH"/>
</dbReference>
<dbReference type="SUPFAM" id="SSF52279">
    <property type="entry name" value="Beta-D-glucan exohydrolase, C-terminal domain"/>
    <property type="match status" value="1"/>
</dbReference>
<dbReference type="Gene3D" id="3.40.50.1700">
    <property type="entry name" value="Glycoside hydrolase family 3 C-terminal domain"/>
    <property type="match status" value="1"/>
</dbReference>
<sequence>MTLDNFNKLLSQLSLAEKVSLLSGIGACATAPLERLNIPSLHTSDGPHGLRGGGGRFFKPPPGYQLPSATAMGATFDVDLLHRVGNLLGDEGLRKKVHVALAPTVCIQRSPLIGRGFEAFAEDPHLSGFLAAQYIRGLQERGVGACIKHYAAHDQSSKASEDETYMALRTLREIHLMPFQIAMANCPSWAFMTAYQRINGVHVSEDPFMIQQVLWKEWGFDDLVMSDWWGTYSTSEAINAGLDLEMPGPSIWRGKQLVAAVECRKVAMATIDSSVKNLLKLIRRTGADQPSKLTEGNGDTSESRALARKVASDSIVLLKNKRGVLPLSKNKTVTYGLIGEHFEMPATGGGGSSEATPFYISTPLDAITEVVATENVRYEPGCYTRRWTPLITKGLSLPQSDEFGLHLDWFGEDPSRSEGVQSLYSTTTTSTSMYFSQIIFHENVPAVHYIRARTLFTADQGGKYRFALSVCGKARLLIDGTEVIDLWTSHPEKTDDTPCFNKLSMERFYDLGVQTGKSYDLTVIMTNEPIKPTVERPGPGGVRLGGQLLRCEDNAIDNAVQLAREVDVPIVIAGLSSDYEYEASDRTSLRLPGRMDEMITRVSEANPKAIVIIQAGMPIEMPWIDKVDTLALAWYGGQETGHAAADVLFGDVNPSGRLSVTFPKRVQDNPAFLTFGKVDRHIYYGEGVFVGYRYYEMLDRQPLFYFGYGLSYTRFEYSNLIVPSAFEATEDHKMDISVDVANVGDCDGSDVVQVYVADLDCKIQRPKRELKAFTKVRVAKGDTTRVHLKLDKYALSYWSEEFSQWRAEAGEFAVIVATSSDPRDEVFRATFELSKTFMWSGL</sequence>
<keyword evidence="16" id="KW-1185">Reference proteome</keyword>
<evidence type="ECO:0000256" key="8">
    <source>
        <dbReference type="ARBA" id="ARBA00023295"/>
    </source>
</evidence>
<keyword evidence="6" id="KW-0325">Glycoprotein</keyword>